<dbReference type="Pfam" id="PF19055">
    <property type="entry name" value="ABC2_membrane_7"/>
    <property type="match status" value="1"/>
</dbReference>
<dbReference type="SUPFAM" id="SSF52540">
    <property type="entry name" value="P-loop containing nucleoside triphosphate hydrolases"/>
    <property type="match status" value="2"/>
</dbReference>
<feature type="transmembrane region" description="Helical" evidence="10">
    <location>
        <begin position="664"/>
        <end position="684"/>
    </location>
</feature>
<dbReference type="Proteomes" id="UP000054270">
    <property type="component" value="Unassembled WGS sequence"/>
</dbReference>
<sequence length="1487" mass="166002">MSALEGDPTQLGTGTEHDSHIAFSQASSSHHVDVAQAEEQFHALSRQLTVRSEIGQSNSKLSESTAAGNDIEKGDAGEQGERFDLQEYLTSSNDANQRAGIKHKNVGIIWEDLQVEVAGGMDSKFYIPNIGGMLPIFFFLGPFFWLWSLISKALPRKKGGVTRTILHKSSGVLKPGEMCLVLGCPGAGCTTFLKTISNQREGYAKISGDVLYAGITAEEMAKYYKGEVVYNQEDDIHLATLTVAQTLAFALSTKTPGPNGRLPGVSRKEFDAEVSDTLLRMLNISHTKQTLVGDEFVRGVSGGERKRVSIAEMMATRARVQCWDNSTRGLDASTALDFTKCLRVMTDVLGQTTFVSLGASLILVTIRYQAGESIYELFDKVLVLDKGHQVFYGPPSEARAYFENLGFQSLPRQSTADYLTGCTDPNERRFAEGKSMFDTPSTPEAMDAAFNMSTYARQNEDDLDKYKLHMQTEKTDQEAFRAAVIADKKKGVSKKSPYTLGFTGQVKALTARQFQQKVQDRFQLFTSYILSTILALVIGAAFFNQPRTSAGAFTRGSIVFASLLTICLDAFGEMPMQMLGRPILRKQTSYSMYRPSAIAVANTLADIPVSAVRVLIFNIIVYFMSGLFRSGAAFWTFHIFSYLAYLVMQGFFRTFGLLCFNFDAAFRLAVFFIPNFVEYTGYVIPVIKMKRYVFWIVQLLQSAAKRLLIIHEAWQSCMENEFMRIILTCDGSSVVPRNLGGLNLYPNNVGSNQACTLFGAGPGQNSISGTDYIAAGYGLDPKDIWRRNFPILIGFFIAFQLTQIAALEFYPQYGLNLSFNIFAKETEETKRLNAKLREKKEGKVEEIDLKKQTMDKEKRKTFTWENLNYHVPSPSGPLRLLHDVQGYVKPGTLTALMGASGAGKTTCLDVLAQRKNIGVVTGDVLVDGRPLSSDFARGTAYVFISSHSMLTFNTGTATVREAMRFSAYLRQPASVSQEEKDQYVEEMIELLELQDLSEALVFSLGMEARKRLTIGVELASKPELLLFLDEPTSGLDAQSAWNLVRFLRKLADQGQAILCTIHQPSSLLFESFDRLLLLERGGETVYFGDIGQDSHIIREYFARNGASCPPNVNPAEYMLEAIGAGVTPRVGNRDWKDIWMDSPEFKRVKEELAEIKREALSRPQTESTLSSTYATPFWYQLKIVVQRNNMAIWRSPDYVFSRLFVASLISFFISLSFLQLGNSIRELQFRVFGIFWVVVLPALVMSQIEPVFIMNRQSSSRIYSPYVFAIGQLLGEIPYSIVCGLLYWVLMIYPMGFGQGSAGSNGNGFQLLVILFMLLFGVSLGQMVAALSPSVQVAVLFNPFIALVLSTFCGVTIPYPTMNGFWRSWLYQLDPYTRTLAAMVSTELHGLVLKCKSDEFAIFDPPAGQNCSSWGQPFVNVAGGYIDNLMATAQCRYCQYAVGDQFFVPLNISFSHRWRDAFIIFAFFVFNLIITTIASRFLRYHKR</sequence>
<feature type="region of interest" description="Disordered" evidence="9">
    <location>
        <begin position="55"/>
        <end position="76"/>
    </location>
</feature>
<dbReference type="PROSITE" id="PS50893">
    <property type="entry name" value="ABC_TRANSPORTER_2"/>
    <property type="match status" value="2"/>
</dbReference>
<dbReference type="Pfam" id="PF01061">
    <property type="entry name" value="ABC2_membrane"/>
    <property type="match status" value="2"/>
</dbReference>
<comment type="similarity">
    <text evidence="2">Belongs to the ABC transporter superfamily. ABCG family. PDR (TC 3.A.1.205) subfamily.</text>
</comment>
<dbReference type="GO" id="GO:0140359">
    <property type="term" value="F:ABC-type transporter activity"/>
    <property type="evidence" value="ECO:0007669"/>
    <property type="project" value="InterPro"/>
</dbReference>
<keyword evidence="3" id="KW-0813">Transport</keyword>
<reference evidence="13" key="1">
    <citation type="submission" date="2014-04" db="EMBL/GenBank/DDBJ databases">
        <title>Evolutionary Origins and Diversification of the Mycorrhizal Mutualists.</title>
        <authorList>
            <consortium name="DOE Joint Genome Institute"/>
            <consortium name="Mycorrhizal Genomics Consortium"/>
            <person name="Kohler A."/>
            <person name="Kuo A."/>
            <person name="Nagy L.G."/>
            <person name="Floudas D."/>
            <person name="Copeland A."/>
            <person name="Barry K.W."/>
            <person name="Cichocki N."/>
            <person name="Veneault-Fourrey C."/>
            <person name="LaButti K."/>
            <person name="Lindquist E.A."/>
            <person name="Lipzen A."/>
            <person name="Lundell T."/>
            <person name="Morin E."/>
            <person name="Murat C."/>
            <person name="Riley R."/>
            <person name="Ohm R."/>
            <person name="Sun H."/>
            <person name="Tunlid A."/>
            <person name="Henrissat B."/>
            <person name="Grigoriev I.V."/>
            <person name="Hibbett D.S."/>
            <person name="Martin F."/>
        </authorList>
    </citation>
    <scope>NUCLEOTIDE SEQUENCE [LARGE SCALE GENOMIC DNA]</scope>
    <source>
        <strain evidence="13">FD-334 SS-4</strain>
    </source>
</reference>
<dbReference type="Pfam" id="PF14510">
    <property type="entry name" value="ABC_trans_N"/>
    <property type="match status" value="1"/>
</dbReference>
<feature type="transmembrane region" description="Helical" evidence="10">
    <location>
        <begin position="632"/>
        <end position="652"/>
    </location>
</feature>
<organism evidence="12 13">
    <name type="scientific">Hypholoma sublateritium (strain FD-334 SS-4)</name>
    <dbReference type="NCBI Taxonomy" id="945553"/>
    <lineage>
        <taxon>Eukaryota</taxon>
        <taxon>Fungi</taxon>
        <taxon>Dikarya</taxon>
        <taxon>Basidiomycota</taxon>
        <taxon>Agaricomycotina</taxon>
        <taxon>Agaricomycetes</taxon>
        <taxon>Agaricomycetidae</taxon>
        <taxon>Agaricales</taxon>
        <taxon>Agaricineae</taxon>
        <taxon>Strophariaceae</taxon>
        <taxon>Hypholoma</taxon>
    </lineage>
</organism>
<feature type="transmembrane region" description="Helical" evidence="10">
    <location>
        <begin position="1309"/>
        <end position="1331"/>
    </location>
</feature>
<dbReference type="SMART" id="SM00382">
    <property type="entry name" value="AAA"/>
    <property type="match status" value="2"/>
</dbReference>
<evidence type="ECO:0000256" key="2">
    <source>
        <dbReference type="ARBA" id="ARBA00006012"/>
    </source>
</evidence>
<feature type="domain" description="ABC transporter" evidence="11">
    <location>
        <begin position="149"/>
        <end position="411"/>
    </location>
</feature>
<evidence type="ECO:0000256" key="9">
    <source>
        <dbReference type="SAM" id="MobiDB-lite"/>
    </source>
</evidence>
<dbReference type="InterPro" id="IPR034001">
    <property type="entry name" value="ABCG_PDR_1"/>
</dbReference>
<feature type="transmembrane region" description="Helical" evidence="10">
    <location>
        <begin position="130"/>
        <end position="150"/>
    </location>
</feature>
<keyword evidence="6" id="KW-0067">ATP-binding</keyword>
<dbReference type="PANTHER" id="PTHR19241">
    <property type="entry name" value="ATP-BINDING CASSETTE TRANSPORTER"/>
    <property type="match status" value="1"/>
</dbReference>
<proteinExistence type="inferred from homology"/>
<evidence type="ECO:0000256" key="6">
    <source>
        <dbReference type="ARBA" id="ARBA00022840"/>
    </source>
</evidence>
<comment type="subcellular location">
    <subcellularLocation>
        <location evidence="1">Membrane</location>
        <topology evidence="1">Multi-pass membrane protein</topology>
    </subcellularLocation>
</comment>
<feature type="transmembrane region" description="Helical" evidence="10">
    <location>
        <begin position="1461"/>
        <end position="1482"/>
    </location>
</feature>
<feature type="transmembrane region" description="Helical" evidence="10">
    <location>
        <begin position="522"/>
        <end position="543"/>
    </location>
</feature>
<dbReference type="InterPro" id="IPR013525">
    <property type="entry name" value="ABC2_TM"/>
</dbReference>
<evidence type="ECO:0000256" key="10">
    <source>
        <dbReference type="SAM" id="Phobius"/>
    </source>
</evidence>
<dbReference type="InterPro" id="IPR010929">
    <property type="entry name" value="PDR_CDR_ABC"/>
</dbReference>
<evidence type="ECO:0000313" key="13">
    <source>
        <dbReference type="Proteomes" id="UP000054270"/>
    </source>
</evidence>
<feature type="transmembrane region" description="Helical" evidence="10">
    <location>
        <begin position="1227"/>
        <end position="1245"/>
    </location>
</feature>
<dbReference type="CDD" id="cd03232">
    <property type="entry name" value="ABCG_PDR_domain2"/>
    <property type="match status" value="1"/>
</dbReference>
<dbReference type="STRING" id="945553.A0A0D2PJJ5"/>
<keyword evidence="7 10" id="KW-1133">Transmembrane helix</keyword>
<dbReference type="EMBL" id="KN817521">
    <property type="protein sequence ID" value="KJA28581.1"/>
    <property type="molecule type" value="Genomic_DNA"/>
</dbReference>
<dbReference type="InterPro" id="IPR027417">
    <property type="entry name" value="P-loop_NTPase"/>
</dbReference>
<accession>A0A0D2PJJ5</accession>
<keyword evidence="13" id="KW-1185">Reference proteome</keyword>
<evidence type="ECO:0000256" key="1">
    <source>
        <dbReference type="ARBA" id="ARBA00004141"/>
    </source>
</evidence>
<dbReference type="CDD" id="cd03233">
    <property type="entry name" value="ABCG_PDR_domain1"/>
    <property type="match status" value="1"/>
</dbReference>
<evidence type="ECO:0000256" key="8">
    <source>
        <dbReference type="ARBA" id="ARBA00023136"/>
    </source>
</evidence>
<feature type="transmembrane region" description="Helical" evidence="10">
    <location>
        <begin position="1338"/>
        <end position="1359"/>
    </location>
</feature>
<dbReference type="FunFam" id="3.40.50.300:FF:000054">
    <property type="entry name" value="ABC multidrug transporter atrF"/>
    <property type="match status" value="1"/>
</dbReference>
<dbReference type="PROSITE" id="PS00211">
    <property type="entry name" value="ABC_TRANSPORTER_1"/>
    <property type="match status" value="1"/>
</dbReference>
<dbReference type="InterPro" id="IPR003439">
    <property type="entry name" value="ABC_transporter-like_ATP-bd"/>
</dbReference>
<dbReference type="Gene3D" id="3.40.50.300">
    <property type="entry name" value="P-loop containing nucleotide triphosphate hydrolases"/>
    <property type="match status" value="2"/>
</dbReference>
<evidence type="ECO:0000256" key="3">
    <source>
        <dbReference type="ARBA" id="ARBA00022448"/>
    </source>
</evidence>
<feature type="compositionally biased region" description="Polar residues" evidence="9">
    <location>
        <begin position="55"/>
        <end position="67"/>
    </location>
</feature>
<dbReference type="OMA" id="QYWSDQS"/>
<feature type="transmembrane region" description="Helical" evidence="10">
    <location>
        <begin position="1199"/>
        <end position="1221"/>
    </location>
</feature>
<feature type="domain" description="ABC transporter" evidence="11">
    <location>
        <begin position="862"/>
        <end position="1106"/>
    </location>
</feature>
<keyword evidence="8 10" id="KW-0472">Membrane</keyword>
<dbReference type="Pfam" id="PF06422">
    <property type="entry name" value="PDR_CDR"/>
    <property type="match status" value="1"/>
</dbReference>
<dbReference type="GO" id="GO:0005524">
    <property type="term" value="F:ATP binding"/>
    <property type="evidence" value="ECO:0007669"/>
    <property type="project" value="UniProtKB-KW"/>
</dbReference>
<dbReference type="InterPro" id="IPR017871">
    <property type="entry name" value="ABC_transporter-like_CS"/>
</dbReference>
<feature type="transmembrane region" description="Helical" evidence="10">
    <location>
        <begin position="1266"/>
        <end position="1289"/>
    </location>
</feature>
<feature type="transmembrane region" description="Helical" evidence="10">
    <location>
        <begin position="555"/>
        <end position="576"/>
    </location>
</feature>
<keyword evidence="5" id="KW-0547">Nucleotide-binding</keyword>
<evidence type="ECO:0000256" key="7">
    <source>
        <dbReference type="ARBA" id="ARBA00022989"/>
    </source>
</evidence>
<evidence type="ECO:0000256" key="5">
    <source>
        <dbReference type="ARBA" id="ARBA00022741"/>
    </source>
</evidence>
<dbReference type="InterPro" id="IPR029481">
    <property type="entry name" value="ABC_trans_N"/>
</dbReference>
<dbReference type="OrthoDB" id="245989at2759"/>
<evidence type="ECO:0000256" key="4">
    <source>
        <dbReference type="ARBA" id="ARBA00022692"/>
    </source>
</evidence>
<name>A0A0D2PJJ5_HYPSF</name>
<feature type="transmembrane region" description="Helical" evidence="10">
    <location>
        <begin position="597"/>
        <end position="620"/>
    </location>
</feature>
<dbReference type="InterPro" id="IPR043926">
    <property type="entry name" value="ABCG_dom"/>
</dbReference>
<dbReference type="GO" id="GO:0016887">
    <property type="term" value="F:ATP hydrolysis activity"/>
    <property type="evidence" value="ECO:0007669"/>
    <property type="project" value="InterPro"/>
</dbReference>
<dbReference type="GO" id="GO:0016020">
    <property type="term" value="C:membrane"/>
    <property type="evidence" value="ECO:0007669"/>
    <property type="project" value="UniProtKB-SubCell"/>
</dbReference>
<dbReference type="InterPro" id="IPR034003">
    <property type="entry name" value="ABCG_PDR_2"/>
</dbReference>
<dbReference type="InterPro" id="IPR003593">
    <property type="entry name" value="AAA+_ATPase"/>
</dbReference>
<evidence type="ECO:0000259" key="11">
    <source>
        <dbReference type="PROSITE" id="PS50893"/>
    </source>
</evidence>
<dbReference type="Pfam" id="PF00005">
    <property type="entry name" value="ABC_tran"/>
    <property type="match status" value="2"/>
</dbReference>
<protein>
    <recommendedName>
        <fullName evidence="11">ABC transporter domain-containing protein</fullName>
    </recommendedName>
</protein>
<gene>
    <name evidence="12" type="ORF">HYPSUDRAFT_128941</name>
</gene>
<evidence type="ECO:0000313" key="12">
    <source>
        <dbReference type="EMBL" id="KJA28581.1"/>
    </source>
</evidence>
<keyword evidence="4 10" id="KW-0812">Transmembrane</keyword>